<feature type="transmembrane region" description="Helical" evidence="6">
    <location>
        <begin position="316"/>
        <end position="339"/>
    </location>
</feature>
<organism evidence="8 9">
    <name type="scientific">Pseudonocardia kunmingensis</name>
    <dbReference type="NCBI Taxonomy" id="630975"/>
    <lineage>
        <taxon>Bacteria</taxon>
        <taxon>Bacillati</taxon>
        <taxon>Actinomycetota</taxon>
        <taxon>Actinomycetes</taxon>
        <taxon>Pseudonocardiales</taxon>
        <taxon>Pseudonocardiaceae</taxon>
        <taxon>Pseudonocardia</taxon>
    </lineage>
</organism>
<feature type="transmembrane region" description="Helical" evidence="6">
    <location>
        <begin position="87"/>
        <end position="106"/>
    </location>
</feature>
<evidence type="ECO:0000313" key="9">
    <source>
        <dbReference type="Proteomes" id="UP000315677"/>
    </source>
</evidence>
<dbReference type="InterPro" id="IPR052983">
    <property type="entry name" value="MFS_Riboflavin_Transporter"/>
</dbReference>
<feature type="transmembrane region" description="Helical" evidence="6">
    <location>
        <begin position="179"/>
        <end position="198"/>
    </location>
</feature>
<dbReference type="PROSITE" id="PS50850">
    <property type="entry name" value="MFS"/>
    <property type="match status" value="1"/>
</dbReference>
<dbReference type="PANTHER" id="PTHR43385:SF1">
    <property type="entry name" value="RIBOFLAVIN TRANSPORTER RIBJ"/>
    <property type="match status" value="1"/>
</dbReference>
<evidence type="ECO:0000256" key="1">
    <source>
        <dbReference type="ARBA" id="ARBA00004651"/>
    </source>
</evidence>
<feature type="transmembrane region" description="Helical" evidence="6">
    <location>
        <begin position="261"/>
        <end position="279"/>
    </location>
</feature>
<comment type="caution">
    <text evidence="8">The sequence shown here is derived from an EMBL/GenBank/DDBJ whole genome shotgun (WGS) entry which is preliminary data.</text>
</comment>
<dbReference type="GO" id="GO:0022857">
    <property type="term" value="F:transmembrane transporter activity"/>
    <property type="evidence" value="ECO:0007669"/>
    <property type="project" value="InterPro"/>
</dbReference>
<evidence type="ECO:0000256" key="3">
    <source>
        <dbReference type="ARBA" id="ARBA00022692"/>
    </source>
</evidence>
<keyword evidence="3 6" id="KW-0812">Transmembrane</keyword>
<accession>A0A543DL00</accession>
<dbReference type="InterPro" id="IPR020846">
    <property type="entry name" value="MFS_dom"/>
</dbReference>
<evidence type="ECO:0000256" key="5">
    <source>
        <dbReference type="ARBA" id="ARBA00023136"/>
    </source>
</evidence>
<name>A0A543DL00_9PSEU</name>
<evidence type="ECO:0000313" key="8">
    <source>
        <dbReference type="EMBL" id="TQM09915.1"/>
    </source>
</evidence>
<feature type="transmembrane region" description="Helical" evidence="6">
    <location>
        <begin position="380"/>
        <end position="402"/>
    </location>
</feature>
<keyword evidence="5 6" id="KW-0472">Membrane</keyword>
<comment type="subcellular location">
    <subcellularLocation>
        <location evidence="1">Cell membrane</location>
        <topology evidence="1">Multi-pass membrane protein</topology>
    </subcellularLocation>
</comment>
<feature type="transmembrane region" description="Helical" evidence="6">
    <location>
        <begin position="53"/>
        <end position="75"/>
    </location>
</feature>
<feature type="domain" description="Major facilitator superfamily (MFS) profile" evidence="7">
    <location>
        <begin position="19"/>
        <end position="406"/>
    </location>
</feature>
<dbReference type="Proteomes" id="UP000315677">
    <property type="component" value="Unassembled WGS sequence"/>
</dbReference>
<dbReference type="GO" id="GO:0005886">
    <property type="term" value="C:plasma membrane"/>
    <property type="evidence" value="ECO:0007669"/>
    <property type="project" value="UniProtKB-SubCell"/>
</dbReference>
<protein>
    <submittedName>
        <fullName evidence="8">Putative MFS family arabinose efflux permease</fullName>
    </submittedName>
</protein>
<sequence length="411" mass="42205">MQHDSISTAEPAALTRGGLRRVLAVLCVTEITSWGVLYYAFPVLAPAMAADTGWSIGTITAAFSLGLVVSALVGIPAGRWLDRYGPRLVMTIGSVLAVPAVLGIAFAPGLPWFFASWVVAGVAMAGVLYQPAFAALTRWWGPRRVTALTAVTLLAGLASTVFAPLTAALSENLSWRQTYLVLAAVLAVVTIPAHLFGLRGHWPQPDPAEHPEHAHHDPGTVSRSRPFILLVAAIAVGTFSAFAVIVNQIPLLIERGLSLTTAAWALGLGGLGQVLGRLGYATLTAHTSVRIRSVVILAASAVATALLAVLPGPAVLLIGAAMLAGAARGVFTLLQATAISDRWGAAHYGRLNGLLSAPAMIATALAPWAGAALATALGGYSTVFAVLAGLAALAAVLAIGSVPADRAEAER</sequence>
<evidence type="ECO:0000256" key="6">
    <source>
        <dbReference type="SAM" id="Phobius"/>
    </source>
</evidence>
<dbReference type="InterPro" id="IPR011701">
    <property type="entry name" value="MFS"/>
</dbReference>
<keyword evidence="2" id="KW-0813">Transport</keyword>
<dbReference type="Gene3D" id="1.20.1250.20">
    <property type="entry name" value="MFS general substrate transporter like domains"/>
    <property type="match status" value="1"/>
</dbReference>
<keyword evidence="4 6" id="KW-1133">Transmembrane helix</keyword>
<dbReference type="SUPFAM" id="SSF103473">
    <property type="entry name" value="MFS general substrate transporter"/>
    <property type="match status" value="1"/>
</dbReference>
<dbReference type="EMBL" id="VFPA01000003">
    <property type="protein sequence ID" value="TQM09915.1"/>
    <property type="molecule type" value="Genomic_DNA"/>
</dbReference>
<feature type="transmembrane region" description="Helical" evidence="6">
    <location>
        <begin position="291"/>
        <end position="310"/>
    </location>
</feature>
<dbReference type="InterPro" id="IPR036259">
    <property type="entry name" value="MFS_trans_sf"/>
</dbReference>
<gene>
    <name evidence="8" type="ORF">FB558_5692</name>
</gene>
<feature type="transmembrane region" description="Helical" evidence="6">
    <location>
        <begin position="145"/>
        <end position="167"/>
    </location>
</feature>
<feature type="transmembrane region" description="Helical" evidence="6">
    <location>
        <begin position="21"/>
        <end position="41"/>
    </location>
</feature>
<keyword evidence="9" id="KW-1185">Reference proteome</keyword>
<dbReference type="Pfam" id="PF07690">
    <property type="entry name" value="MFS_1"/>
    <property type="match status" value="1"/>
</dbReference>
<feature type="transmembrane region" description="Helical" evidence="6">
    <location>
        <begin position="112"/>
        <end position="133"/>
    </location>
</feature>
<feature type="transmembrane region" description="Helical" evidence="6">
    <location>
        <begin position="351"/>
        <end position="374"/>
    </location>
</feature>
<evidence type="ECO:0000256" key="4">
    <source>
        <dbReference type="ARBA" id="ARBA00022989"/>
    </source>
</evidence>
<proteinExistence type="predicted"/>
<dbReference type="PANTHER" id="PTHR43385">
    <property type="entry name" value="RIBOFLAVIN TRANSPORTER RIBJ"/>
    <property type="match status" value="1"/>
</dbReference>
<evidence type="ECO:0000256" key="2">
    <source>
        <dbReference type="ARBA" id="ARBA00022448"/>
    </source>
</evidence>
<feature type="transmembrane region" description="Helical" evidence="6">
    <location>
        <begin position="227"/>
        <end position="249"/>
    </location>
</feature>
<dbReference type="AlphaFoldDB" id="A0A543DL00"/>
<evidence type="ECO:0000259" key="7">
    <source>
        <dbReference type="PROSITE" id="PS50850"/>
    </source>
</evidence>
<reference evidence="8 9" key="1">
    <citation type="submission" date="2019-06" db="EMBL/GenBank/DDBJ databases">
        <title>Sequencing the genomes of 1000 actinobacteria strains.</title>
        <authorList>
            <person name="Klenk H.-P."/>
        </authorList>
    </citation>
    <scope>NUCLEOTIDE SEQUENCE [LARGE SCALE GENOMIC DNA]</scope>
    <source>
        <strain evidence="8 9">DSM 45301</strain>
    </source>
</reference>
<dbReference type="CDD" id="cd17355">
    <property type="entry name" value="MFS_YcxA_like"/>
    <property type="match status" value="1"/>
</dbReference>